<dbReference type="OrthoDB" id="9808993at2"/>
<dbReference type="Proteomes" id="UP000188879">
    <property type="component" value="Unassembled WGS sequence"/>
</dbReference>
<dbReference type="RefSeq" id="WP_076957729.1">
    <property type="nucleotide sequence ID" value="NZ_MLCO01000106.1"/>
</dbReference>
<protein>
    <recommendedName>
        <fullName evidence="3">Phosphohydrolase</fullName>
    </recommendedName>
</protein>
<evidence type="ECO:0000313" key="2">
    <source>
        <dbReference type="Proteomes" id="UP000188879"/>
    </source>
</evidence>
<name>A0A1V2H295_9PROT</name>
<dbReference type="PIRSF" id="PIRSF035170">
    <property type="entry name" value="HD_phosphohydro"/>
    <property type="match status" value="1"/>
</dbReference>
<dbReference type="EMBL" id="MLCO01000106">
    <property type="protein sequence ID" value="ONG53238.1"/>
    <property type="molecule type" value="Genomic_DNA"/>
</dbReference>
<dbReference type="PANTHER" id="PTHR21174:SF0">
    <property type="entry name" value="HD PHOSPHOHYDROLASE FAMILY PROTEIN-RELATED"/>
    <property type="match status" value="1"/>
</dbReference>
<proteinExistence type="predicted"/>
<gene>
    <name evidence="1" type="ORF">BKE38_12705</name>
</gene>
<evidence type="ECO:0000313" key="1">
    <source>
        <dbReference type="EMBL" id="ONG53238.1"/>
    </source>
</evidence>
<organism evidence="1 2">
    <name type="scientific">Teichococcus deserti</name>
    <dbReference type="NCBI Taxonomy" id="1817963"/>
    <lineage>
        <taxon>Bacteria</taxon>
        <taxon>Pseudomonadati</taxon>
        <taxon>Pseudomonadota</taxon>
        <taxon>Alphaproteobacteria</taxon>
        <taxon>Acetobacterales</taxon>
        <taxon>Roseomonadaceae</taxon>
        <taxon>Roseomonas</taxon>
    </lineage>
</organism>
<dbReference type="PANTHER" id="PTHR21174">
    <property type="match status" value="1"/>
</dbReference>
<dbReference type="AlphaFoldDB" id="A0A1V2H295"/>
<comment type="caution">
    <text evidence="1">The sequence shown here is derived from an EMBL/GenBank/DDBJ whole genome shotgun (WGS) entry which is preliminary data.</text>
</comment>
<accession>A0A1V2H295</accession>
<reference evidence="1 2" key="1">
    <citation type="submission" date="2016-10" db="EMBL/GenBank/DDBJ databases">
        <title>Draft Genome sequence of Roseomonas sp. strain M3.</title>
        <authorList>
            <person name="Subhash Y."/>
            <person name="Lee S."/>
        </authorList>
    </citation>
    <scope>NUCLEOTIDE SEQUENCE [LARGE SCALE GENOMIC DNA]</scope>
    <source>
        <strain evidence="1 2">M3</strain>
    </source>
</reference>
<dbReference type="InterPro" id="IPR009218">
    <property type="entry name" value="HD_phosphohydro"/>
</dbReference>
<evidence type="ECO:0008006" key="3">
    <source>
        <dbReference type="Google" id="ProtNLM"/>
    </source>
</evidence>
<sequence>MSVIPDAILAELRARYAEPGRAYHAWPHIAGMLSRAASLAPSDPVAFELAILFHDAVYDPRARDNEAQSAALMRRLLAGHFDAALLDRAETLILATETHRLPVTEDAALVADAALFLDLDLAILASDAAAFAEYDAAIRREYAHVPEADYRAGRRAVLQTFLTRERIFFSDALGPEAEAVARDNLRRAIDALG</sequence>
<dbReference type="SUPFAM" id="SSF109604">
    <property type="entry name" value="HD-domain/PDEase-like"/>
    <property type="match status" value="1"/>
</dbReference>
<keyword evidence="2" id="KW-1185">Reference proteome</keyword>